<organism evidence="1 2">
    <name type="scientific">Qipengyuania qiaonensis</name>
    <dbReference type="NCBI Taxonomy" id="2867240"/>
    <lineage>
        <taxon>Bacteria</taxon>
        <taxon>Pseudomonadati</taxon>
        <taxon>Pseudomonadota</taxon>
        <taxon>Alphaproteobacteria</taxon>
        <taxon>Sphingomonadales</taxon>
        <taxon>Erythrobacteraceae</taxon>
        <taxon>Qipengyuania</taxon>
    </lineage>
</organism>
<dbReference type="Proteomes" id="UP000755104">
    <property type="component" value="Unassembled WGS sequence"/>
</dbReference>
<sequence length="45" mass="5113">MSVRVDIGDYWLHLRSDPLNHAILNTLDLFGSAVSHLPDRRQLLG</sequence>
<keyword evidence="2" id="KW-1185">Reference proteome</keyword>
<evidence type="ECO:0000313" key="1">
    <source>
        <dbReference type="EMBL" id="MBX7483812.1"/>
    </source>
</evidence>
<dbReference type="EMBL" id="JAIGNO010000014">
    <property type="protein sequence ID" value="MBX7483812.1"/>
    <property type="molecule type" value="Genomic_DNA"/>
</dbReference>
<name>A0ABS7J930_9SPHN</name>
<gene>
    <name evidence="1" type="ORF">K3174_14875</name>
</gene>
<proteinExistence type="predicted"/>
<comment type="caution">
    <text evidence="1">The sequence shown here is derived from an EMBL/GenBank/DDBJ whole genome shotgun (WGS) entry which is preliminary data.</text>
</comment>
<reference evidence="1 2" key="1">
    <citation type="submission" date="2021-08" db="EMBL/GenBank/DDBJ databases">
        <title>Comparative Genomics Analysis of the Genus Qipengyuania Reveals Extensive Genetic Diversity and Metabolic Versatility, Including the Description of Fifteen Novel Species.</title>
        <authorList>
            <person name="Liu Y."/>
        </authorList>
    </citation>
    <scope>NUCLEOTIDE SEQUENCE [LARGE SCALE GENOMIC DNA]</scope>
    <source>
        <strain evidence="1 2">6D47A</strain>
    </source>
</reference>
<protein>
    <submittedName>
        <fullName evidence="1">Uncharacterized protein</fullName>
    </submittedName>
</protein>
<accession>A0ABS7J930</accession>
<evidence type="ECO:0000313" key="2">
    <source>
        <dbReference type="Proteomes" id="UP000755104"/>
    </source>
</evidence>